<accession>A0A1Y5SLN7</accession>
<evidence type="ECO:0000313" key="7">
    <source>
        <dbReference type="Proteomes" id="UP000193409"/>
    </source>
</evidence>
<keyword evidence="2 5" id="KW-0812">Transmembrane</keyword>
<dbReference type="Pfam" id="PF07264">
    <property type="entry name" value="EI24"/>
    <property type="match status" value="1"/>
</dbReference>
<dbReference type="EMBL" id="FWFQ01000014">
    <property type="protein sequence ID" value="SLN43297.1"/>
    <property type="molecule type" value="Genomic_DNA"/>
</dbReference>
<feature type="transmembrane region" description="Helical" evidence="5">
    <location>
        <begin position="151"/>
        <end position="170"/>
    </location>
</feature>
<evidence type="ECO:0000256" key="3">
    <source>
        <dbReference type="ARBA" id="ARBA00022989"/>
    </source>
</evidence>
<keyword evidence="4 5" id="KW-0472">Membrane</keyword>
<evidence type="ECO:0000256" key="1">
    <source>
        <dbReference type="ARBA" id="ARBA00004141"/>
    </source>
</evidence>
<name>A0A1Y5SLN7_9RHOB</name>
<evidence type="ECO:0000256" key="5">
    <source>
        <dbReference type="SAM" id="Phobius"/>
    </source>
</evidence>
<proteinExistence type="predicted"/>
<dbReference type="Proteomes" id="UP000193409">
    <property type="component" value="Unassembled WGS sequence"/>
</dbReference>
<keyword evidence="7" id="KW-1185">Reference proteome</keyword>
<evidence type="ECO:0000256" key="4">
    <source>
        <dbReference type="ARBA" id="ARBA00023136"/>
    </source>
</evidence>
<feature type="transmembrane region" description="Helical" evidence="5">
    <location>
        <begin position="67"/>
        <end position="94"/>
    </location>
</feature>
<gene>
    <name evidence="6" type="ORF">PSA7680_02168</name>
</gene>
<organism evidence="6 7">
    <name type="scientific">Pseudoruegeria aquimaris</name>
    <dbReference type="NCBI Taxonomy" id="393663"/>
    <lineage>
        <taxon>Bacteria</taxon>
        <taxon>Pseudomonadati</taxon>
        <taxon>Pseudomonadota</taxon>
        <taxon>Alphaproteobacteria</taxon>
        <taxon>Rhodobacterales</taxon>
        <taxon>Roseobacteraceae</taxon>
        <taxon>Pseudoruegeria</taxon>
    </lineage>
</organism>
<feature type="transmembrane region" description="Helical" evidence="5">
    <location>
        <begin position="20"/>
        <end position="47"/>
    </location>
</feature>
<feature type="transmembrane region" description="Helical" evidence="5">
    <location>
        <begin position="124"/>
        <end position="145"/>
    </location>
</feature>
<protein>
    <submittedName>
        <fullName evidence="6">CysZ-like protein</fullName>
    </submittedName>
</protein>
<evidence type="ECO:0000256" key="2">
    <source>
        <dbReference type="ARBA" id="ARBA00022692"/>
    </source>
</evidence>
<feature type="transmembrane region" description="Helical" evidence="5">
    <location>
        <begin position="190"/>
        <end position="213"/>
    </location>
</feature>
<sequence>MFRDFSLAVKQLGDPRFRKVLLLGVGLTLGLLFGLTLVFMYGVAWLVPESVTLPLVGQITWVGDVLSWAMIPLMMGLSVFLMVPVAAAFMGLFLEEVAEAVEERHYPHLPAVDRIPLAETIRDALGFLGVLVLANGVALVLYLLFAPLAPVIFWLLNGFLLGREYFQLVAMRRVGRQQAAVLRREFAPQIWLSGALMAVPLSIPVVNLLIPVLGAATFTHLFHRLTGAQAKA</sequence>
<dbReference type="InterPro" id="IPR059112">
    <property type="entry name" value="CysZ/EI24"/>
</dbReference>
<comment type="subcellular location">
    <subcellularLocation>
        <location evidence="1">Membrane</location>
        <topology evidence="1">Multi-pass membrane protein</topology>
    </subcellularLocation>
</comment>
<dbReference type="AlphaFoldDB" id="A0A1Y5SLN7"/>
<reference evidence="6 7" key="1">
    <citation type="submission" date="2017-03" db="EMBL/GenBank/DDBJ databases">
        <authorList>
            <person name="Afonso C.L."/>
            <person name="Miller P.J."/>
            <person name="Scott M.A."/>
            <person name="Spackman E."/>
            <person name="Goraichik I."/>
            <person name="Dimitrov K.M."/>
            <person name="Suarez D.L."/>
            <person name="Swayne D.E."/>
        </authorList>
    </citation>
    <scope>NUCLEOTIDE SEQUENCE [LARGE SCALE GENOMIC DNA]</scope>
    <source>
        <strain evidence="6 7">CECT 7680</strain>
    </source>
</reference>
<keyword evidence="3 5" id="KW-1133">Transmembrane helix</keyword>
<evidence type="ECO:0000313" key="6">
    <source>
        <dbReference type="EMBL" id="SLN43297.1"/>
    </source>
</evidence>